<accession>A0ABS2UV57</accession>
<dbReference type="Proteomes" id="UP000664109">
    <property type="component" value="Unassembled WGS sequence"/>
</dbReference>
<organism evidence="1 2">
    <name type="scientific">Streptomyces zhihengii</name>
    <dbReference type="NCBI Taxonomy" id="1818004"/>
    <lineage>
        <taxon>Bacteria</taxon>
        <taxon>Bacillati</taxon>
        <taxon>Actinomycetota</taxon>
        <taxon>Actinomycetes</taxon>
        <taxon>Kitasatosporales</taxon>
        <taxon>Streptomycetaceae</taxon>
        <taxon>Streptomyces</taxon>
    </lineage>
</organism>
<sequence>MTEDEAFALIEQHWTALESESSSGERRLRVSVLPVPAAHGPLSAAVDHDGLRHILIPVPANRKVRAGLDGGVLSLRKRALEGEDSYQTYADLACLDPDVADLFTRLGADVLCAVAAQPANPARALYRVVDRWKALFTSQGAPLGPDRLVGLYGELHVLDQLLADDASAHTLWKGPTGHCHDFRAYSRALEVKASTSSEGRRPRIHGLDQLQPPEKGTLSLVWLRCTPCAPSAGTRFLELVESVLRQCDDEPALLDLLAAAGYRQADAAFYKDACFVVEEERWYAVGPGFPGLTHRALAHAGLTATVTDVDYTIDLSGDLPAAMTTDEIAQYIECLVQESV</sequence>
<protein>
    <submittedName>
        <fullName evidence="1">PD-(D/E)XK motif protein</fullName>
    </submittedName>
</protein>
<evidence type="ECO:0000313" key="1">
    <source>
        <dbReference type="EMBL" id="MBM9621386.1"/>
    </source>
</evidence>
<proteinExistence type="predicted"/>
<dbReference type="EMBL" id="JAFEJA010000001">
    <property type="protein sequence ID" value="MBM9621386.1"/>
    <property type="molecule type" value="Genomic_DNA"/>
</dbReference>
<gene>
    <name evidence="1" type="ORF">JE024_22110</name>
</gene>
<name>A0ABS2UV57_9ACTN</name>
<dbReference type="RefSeq" id="WP_205375250.1">
    <property type="nucleotide sequence ID" value="NZ_JAFEJA010000001.1"/>
</dbReference>
<comment type="caution">
    <text evidence="1">The sequence shown here is derived from an EMBL/GenBank/DDBJ whole genome shotgun (WGS) entry which is preliminary data.</text>
</comment>
<keyword evidence="2" id="KW-1185">Reference proteome</keyword>
<dbReference type="InterPro" id="IPR025534">
    <property type="entry name" value="DUF4420"/>
</dbReference>
<evidence type="ECO:0000313" key="2">
    <source>
        <dbReference type="Proteomes" id="UP000664109"/>
    </source>
</evidence>
<reference evidence="1 2" key="1">
    <citation type="journal article" date="2016" name="Arch. Microbiol.">
        <title>Streptomyces zhihengii sp. nov., isolated from rhizospheric soil of Psammosilene tunicoides.</title>
        <authorList>
            <person name="Huang M.J."/>
            <person name="Fei J.J."/>
            <person name="Salam N."/>
            <person name="Kim C.J."/>
            <person name="Hozzein W.N."/>
            <person name="Xiao M."/>
            <person name="Huang H.Q."/>
            <person name="Li W.J."/>
        </authorList>
    </citation>
    <scope>NUCLEOTIDE SEQUENCE [LARGE SCALE GENOMIC DNA]</scope>
    <source>
        <strain evidence="1 2">YIM T102</strain>
    </source>
</reference>
<dbReference type="Pfam" id="PF14390">
    <property type="entry name" value="DUF4420"/>
    <property type="match status" value="1"/>
</dbReference>